<evidence type="ECO:0000313" key="10">
    <source>
        <dbReference type="EMBL" id="MBU2689311.1"/>
    </source>
</evidence>
<evidence type="ECO:0000256" key="6">
    <source>
        <dbReference type="ARBA" id="ARBA00023136"/>
    </source>
</evidence>
<dbReference type="GO" id="GO:0009279">
    <property type="term" value="C:cell outer membrane"/>
    <property type="evidence" value="ECO:0007669"/>
    <property type="project" value="UniProtKB-SubCell"/>
</dbReference>
<reference evidence="10" key="1">
    <citation type="submission" date="2021-05" db="EMBL/GenBank/DDBJ databases">
        <title>Energy efficiency and biological interactions define the core microbiome of deep oligotrophic groundwater.</title>
        <authorList>
            <person name="Mehrshad M."/>
            <person name="Lopez-Fernandez M."/>
            <person name="Bell E."/>
            <person name="Bernier-Latmani R."/>
            <person name="Bertilsson S."/>
            <person name="Dopson M."/>
        </authorList>
    </citation>
    <scope>NUCLEOTIDE SEQUENCE</scope>
    <source>
        <strain evidence="10">Modern_marine.mb.64</strain>
    </source>
</reference>
<evidence type="ECO:0000256" key="5">
    <source>
        <dbReference type="ARBA" id="ARBA00022729"/>
    </source>
</evidence>
<dbReference type="Gene3D" id="2.160.20.10">
    <property type="entry name" value="Single-stranded right-handed beta-helix, Pectin lyase-like"/>
    <property type="match status" value="3"/>
</dbReference>
<accession>A0A948RSQ4</accession>
<comment type="subcellular location">
    <subcellularLocation>
        <location evidence="1">Cell envelope</location>
    </subcellularLocation>
    <subcellularLocation>
        <location evidence="2">Cell outer membrane</location>
    </subcellularLocation>
    <subcellularLocation>
        <location evidence="3">Secreted</location>
    </subcellularLocation>
</comment>
<gene>
    <name evidence="10" type="ORF">KJ970_00155</name>
</gene>
<dbReference type="InterPro" id="IPR025965">
    <property type="entry name" value="FlgD/Vpr_Ig-like"/>
</dbReference>
<proteinExistence type="predicted"/>
<feature type="domain" description="FlgD/Vpr Ig-like" evidence="9">
    <location>
        <begin position="966"/>
        <end position="1016"/>
    </location>
</feature>
<evidence type="ECO:0000256" key="3">
    <source>
        <dbReference type="ARBA" id="ARBA00004613"/>
    </source>
</evidence>
<dbReference type="Gene3D" id="2.60.40.4070">
    <property type="match status" value="1"/>
</dbReference>
<dbReference type="InterPro" id="IPR012334">
    <property type="entry name" value="Pectin_lyas_fold"/>
</dbReference>
<dbReference type="PANTHER" id="PTHR11319:SF35">
    <property type="entry name" value="OUTER MEMBRANE PROTEIN PMPC-RELATED"/>
    <property type="match status" value="1"/>
</dbReference>
<evidence type="ECO:0000256" key="7">
    <source>
        <dbReference type="ARBA" id="ARBA00023237"/>
    </source>
</evidence>
<evidence type="ECO:0000259" key="8">
    <source>
        <dbReference type="Pfam" id="PF13229"/>
    </source>
</evidence>
<feature type="domain" description="Right handed beta helix" evidence="8">
    <location>
        <begin position="115"/>
        <end position="230"/>
    </location>
</feature>
<feature type="domain" description="Right handed beta helix" evidence="8">
    <location>
        <begin position="528"/>
        <end position="698"/>
    </location>
</feature>
<dbReference type="AlphaFoldDB" id="A0A948RSQ4"/>
<name>A0A948RSQ4_UNCEI</name>
<dbReference type="EMBL" id="JAHJDP010000002">
    <property type="protein sequence ID" value="MBU2689311.1"/>
    <property type="molecule type" value="Genomic_DNA"/>
</dbReference>
<dbReference type="Pfam" id="PF02415">
    <property type="entry name" value="Chlam_PMP"/>
    <property type="match status" value="1"/>
</dbReference>
<dbReference type="SUPFAM" id="SSF51126">
    <property type="entry name" value="Pectin lyase-like"/>
    <property type="match status" value="4"/>
</dbReference>
<keyword evidence="7" id="KW-0998">Cell outer membrane</keyword>
<organism evidence="10 11">
    <name type="scientific">Eiseniibacteriota bacterium</name>
    <dbReference type="NCBI Taxonomy" id="2212470"/>
    <lineage>
        <taxon>Bacteria</taxon>
        <taxon>Candidatus Eiseniibacteriota</taxon>
    </lineage>
</organism>
<sequence length="1035" mass="108349">MYRGPIVAAWLSIALTLWLIAPAAAVVITVRPDGTGDYPTLQAALDGAENEDVIQLPDGTFTGAGNRDITLGDLIITIESQSGDPAFCVIDCQGSAGAPHRGFILDSASDGSYIRGLTIKNGYVTGTNSGGAIAATMSYTHFENCIFWNNRAEYDGGAVFMDDYSAMEFSGCLFAGNENLDQNDGRGGVICAVNLSWVSLNECLFSGNSGYGGACLYLHTSDTWMNQCTINGTSRDVSVLVDVSGTAFLEHTIISFGDHQPVYWRTGGNADMECCDFFGNGGGDWVGGLAPYLGQWGNICADPLYCGSVVPFGLHENSPCAPEQSACGLIGRFPVSCGPMVYSVEAGGGGDYATIQAAIDAAVWGGIVELGDGTYTGDGNRDLDFYGKRLTVRSASDNPNACIIDCEGSYGSSHRGFQFQMYEDSTSVIRGVTISNGYTLSAGGAIRCTGGANPTLANCILSNNHADQMGGAIAGDQFSGVWASDCRLVGNSSMMGGALLCQNWPTTYTNCTFQGNTAIMAGAAVLAFGQTTFLNCEFSSNTCGGGSGGAVYVESEDAYPTFTGCEFLSNVCSYGGGLRVGLDASAALTNCEFRDNRATGEAESGGGGLYGDTGAEILLTDCTFTGNEATMGGGIFISGESTYLTLDRCTLENNSALTGNARGGAIYAEDADATTFMCFLTGNAAEYGGGVCAWDQSYFDFGITTMSHNTAVYGGACYLRQFPGNFNTCVFNDNQASQAGGAFYCNYASPDISQCLFQFNTAPSGGGLFGNNCHLYMLRCTFEGNDADAGGAMTFWESMPLISACTLVGNTATAGGGLACYEYATPVIDNTIIASNFSGGAIYCANSMAVPSMACCDLYGNIGGDWVGAIADFLGMDDNISEDPLFCGQQNPEEPYTLHQTSPCTEWNNQVCGQIGAWPEGCSGSSTVENPTDQEPGILRGGHLLSPGQPSPFRSSTTLTYQVPGSGGREPVSLSIYDAGGRLVRRLVDTEQSAGIHSVAWDGRNLAGARVTSGVYFCRLDLLGRSETRPLILLE</sequence>
<dbReference type="PANTHER" id="PTHR11319">
    <property type="entry name" value="G PROTEIN-COUPLED RECEPTOR-RELATED"/>
    <property type="match status" value="1"/>
</dbReference>
<comment type="caution">
    <text evidence="10">The sequence shown here is derived from an EMBL/GenBank/DDBJ whole genome shotgun (WGS) entry which is preliminary data.</text>
</comment>
<dbReference type="NCBIfam" id="TIGR01376">
    <property type="entry name" value="POMP_repeat"/>
    <property type="match status" value="1"/>
</dbReference>
<dbReference type="GO" id="GO:0005576">
    <property type="term" value="C:extracellular region"/>
    <property type="evidence" value="ECO:0007669"/>
    <property type="project" value="UniProtKB-SubCell"/>
</dbReference>
<dbReference type="Proteomes" id="UP000777784">
    <property type="component" value="Unassembled WGS sequence"/>
</dbReference>
<dbReference type="InterPro" id="IPR011050">
    <property type="entry name" value="Pectin_lyase_fold/virulence"/>
</dbReference>
<dbReference type="Pfam" id="PF13860">
    <property type="entry name" value="FlgD_ig"/>
    <property type="match status" value="1"/>
</dbReference>
<dbReference type="Pfam" id="PF13229">
    <property type="entry name" value="Beta_helix"/>
    <property type="match status" value="2"/>
</dbReference>
<evidence type="ECO:0000256" key="1">
    <source>
        <dbReference type="ARBA" id="ARBA00004196"/>
    </source>
</evidence>
<protein>
    <submittedName>
        <fullName evidence="10">Right-handed parallel beta-helix repeat-containing protein</fullName>
    </submittedName>
</protein>
<evidence type="ECO:0000259" key="9">
    <source>
        <dbReference type="Pfam" id="PF13860"/>
    </source>
</evidence>
<dbReference type="InterPro" id="IPR006626">
    <property type="entry name" value="PbH1"/>
</dbReference>
<keyword evidence="5" id="KW-0732">Signal</keyword>
<dbReference type="InterPro" id="IPR039448">
    <property type="entry name" value="Beta_helix"/>
</dbReference>
<evidence type="ECO:0000256" key="2">
    <source>
        <dbReference type="ARBA" id="ARBA00004442"/>
    </source>
</evidence>
<evidence type="ECO:0000256" key="4">
    <source>
        <dbReference type="ARBA" id="ARBA00022525"/>
    </source>
</evidence>
<evidence type="ECO:0000313" key="11">
    <source>
        <dbReference type="Proteomes" id="UP000777784"/>
    </source>
</evidence>
<dbReference type="InterPro" id="IPR003368">
    <property type="entry name" value="POMP_repeat"/>
</dbReference>
<dbReference type="SMART" id="SM00710">
    <property type="entry name" value="PbH1"/>
    <property type="match status" value="8"/>
</dbReference>
<keyword evidence="6" id="KW-0472">Membrane</keyword>
<keyword evidence="4" id="KW-0964">Secreted</keyword>